<dbReference type="RefSeq" id="WP_090392179.1">
    <property type="nucleotide sequence ID" value="NZ_FMZO01000015.1"/>
</dbReference>
<gene>
    <name evidence="1" type="ORF">SAMN04487894_115106</name>
</gene>
<reference evidence="2" key="1">
    <citation type="submission" date="2016-10" db="EMBL/GenBank/DDBJ databases">
        <authorList>
            <person name="Varghese N."/>
            <person name="Submissions S."/>
        </authorList>
    </citation>
    <scope>NUCLEOTIDE SEQUENCE [LARGE SCALE GENOMIC DNA]</scope>
    <source>
        <strain evidence="2">DSM 25811 / CCM 8410 / LMG 26954 / E90</strain>
    </source>
</reference>
<dbReference type="Proteomes" id="UP000198757">
    <property type="component" value="Unassembled WGS sequence"/>
</dbReference>
<dbReference type="OrthoDB" id="1401957at2"/>
<dbReference type="Gene3D" id="2.60.40.10">
    <property type="entry name" value="Immunoglobulins"/>
    <property type="match status" value="1"/>
</dbReference>
<sequence length="120" mass="13808">MDTLLSDKDSIKLSWSRLSNDQFSYYSVLRQSWTDDGEVSIARIDSNGLTAFTDKTVPISPFVRYRIVGFLKNGDTLQSNRQEKEYPGLNLKLVQVVRDADSVKISWQKIFQSVLILMNR</sequence>
<accession>A0A1G6YFE5</accession>
<dbReference type="EMBL" id="FMZO01000015">
    <property type="protein sequence ID" value="SDD89204.1"/>
    <property type="molecule type" value="Genomic_DNA"/>
</dbReference>
<organism evidence="1 2">
    <name type="scientific">Niabella drilacis (strain DSM 25811 / CCM 8410 / CCUG 62505 / LMG 26954 / E90)</name>
    <dbReference type="NCBI Taxonomy" id="1285928"/>
    <lineage>
        <taxon>Bacteria</taxon>
        <taxon>Pseudomonadati</taxon>
        <taxon>Bacteroidota</taxon>
        <taxon>Chitinophagia</taxon>
        <taxon>Chitinophagales</taxon>
        <taxon>Chitinophagaceae</taxon>
        <taxon>Niabella</taxon>
    </lineage>
</organism>
<dbReference type="STRING" id="1285928.SAMN04487894_115106"/>
<dbReference type="AlphaFoldDB" id="A0A1G6YFE5"/>
<proteinExistence type="predicted"/>
<evidence type="ECO:0000313" key="2">
    <source>
        <dbReference type="Proteomes" id="UP000198757"/>
    </source>
</evidence>
<evidence type="ECO:0000313" key="1">
    <source>
        <dbReference type="EMBL" id="SDD89204.1"/>
    </source>
</evidence>
<keyword evidence="2" id="KW-1185">Reference proteome</keyword>
<protein>
    <submittedName>
        <fullName evidence="1">Uncharacterized protein</fullName>
    </submittedName>
</protein>
<dbReference type="InterPro" id="IPR013783">
    <property type="entry name" value="Ig-like_fold"/>
</dbReference>
<name>A0A1G6YFE5_NIADE</name>